<gene>
    <name evidence="3" type="ORF">BU204_03245</name>
</gene>
<feature type="region of interest" description="Disordered" evidence="1">
    <location>
        <begin position="1"/>
        <end position="37"/>
    </location>
</feature>
<keyword evidence="2" id="KW-1133">Transmembrane helix</keyword>
<sequence length="63" mass="6737">MTENSPPRGTTPDPVLFGTDPFPAPPGLEPGEEPTHTRPRWPVVTAILILVVVLVGVVGIWVL</sequence>
<name>A0A1Q8CX06_9PSEU</name>
<comment type="caution">
    <text evidence="3">The sequence shown here is derived from an EMBL/GenBank/DDBJ whole genome shotgun (WGS) entry which is preliminary data.</text>
</comment>
<dbReference type="Proteomes" id="UP000185596">
    <property type="component" value="Unassembled WGS sequence"/>
</dbReference>
<dbReference type="EMBL" id="MSIE01000004">
    <property type="protein sequence ID" value="OLF18891.1"/>
    <property type="molecule type" value="Genomic_DNA"/>
</dbReference>
<reference evidence="3 4" key="1">
    <citation type="submission" date="2016-12" db="EMBL/GenBank/DDBJ databases">
        <title>The draft genome sequence of Actinophytocola sp. 11-183.</title>
        <authorList>
            <person name="Wang W."/>
            <person name="Yuan L."/>
        </authorList>
    </citation>
    <scope>NUCLEOTIDE SEQUENCE [LARGE SCALE GENOMIC DNA]</scope>
    <source>
        <strain evidence="3 4">11-183</strain>
    </source>
</reference>
<keyword evidence="2" id="KW-0812">Transmembrane</keyword>
<evidence type="ECO:0000256" key="1">
    <source>
        <dbReference type="SAM" id="MobiDB-lite"/>
    </source>
</evidence>
<feature type="transmembrane region" description="Helical" evidence="2">
    <location>
        <begin position="41"/>
        <end position="62"/>
    </location>
</feature>
<keyword evidence="4" id="KW-1185">Reference proteome</keyword>
<evidence type="ECO:0000313" key="3">
    <source>
        <dbReference type="EMBL" id="OLF18891.1"/>
    </source>
</evidence>
<evidence type="ECO:0000313" key="4">
    <source>
        <dbReference type="Proteomes" id="UP000185596"/>
    </source>
</evidence>
<dbReference type="RefSeq" id="WP_075124015.1">
    <property type="nucleotide sequence ID" value="NZ_MSIE01000004.1"/>
</dbReference>
<organism evidence="3 4">
    <name type="scientific">Actinophytocola xanthii</name>
    <dbReference type="NCBI Taxonomy" id="1912961"/>
    <lineage>
        <taxon>Bacteria</taxon>
        <taxon>Bacillati</taxon>
        <taxon>Actinomycetota</taxon>
        <taxon>Actinomycetes</taxon>
        <taxon>Pseudonocardiales</taxon>
        <taxon>Pseudonocardiaceae</taxon>
    </lineage>
</organism>
<dbReference type="AlphaFoldDB" id="A0A1Q8CX06"/>
<evidence type="ECO:0000256" key="2">
    <source>
        <dbReference type="SAM" id="Phobius"/>
    </source>
</evidence>
<protein>
    <submittedName>
        <fullName evidence="3">Uncharacterized protein</fullName>
    </submittedName>
</protein>
<keyword evidence="2" id="KW-0472">Membrane</keyword>
<proteinExistence type="predicted"/>
<accession>A0A1Q8CX06</accession>